<dbReference type="EMBL" id="MU275998">
    <property type="protein sequence ID" value="KAI0043981.1"/>
    <property type="molecule type" value="Genomic_DNA"/>
</dbReference>
<reference evidence="1" key="1">
    <citation type="submission" date="2021-02" db="EMBL/GenBank/DDBJ databases">
        <authorList>
            <consortium name="DOE Joint Genome Institute"/>
            <person name="Ahrendt S."/>
            <person name="Looney B.P."/>
            <person name="Miyauchi S."/>
            <person name="Morin E."/>
            <person name="Drula E."/>
            <person name="Courty P.E."/>
            <person name="Chicoki N."/>
            <person name="Fauchery L."/>
            <person name="Kohler A."/>
            <person name="Kuo A."/>
            <person name="Labutti K."/>
            <person name="Pangilinan J."/>
            <person name="Lipzen A."/>
            <person name="Riley R."/>
            <person name="Andreopoulos W."/>
            <person name="He G."/>
            <person name="Johnson J."/>
            <person name="Barry K.W."/>
            <person name="Grigoriev I.V."/>
            <person name="Nagy L."/>
            <person name="Hibbett D."/>
            <person name="Henrissat B."/>
            <person name="Matheny P.B."/>
            <person name="Labbe J."/>
            <person name="Martin F."/>
        </authorList>
    </citation>
    <scope>NUCLEOTIDE SEQUENCE</scope>
    <source>
        <strain evidence="1">FP105234-sp</strain>
    </source>
</reference>
<dbReference type="Proteomes" id="UP000814033">
    <property type="component" value="Unassembled WGS sequence"/>
</dbReference>
<sequence>MTSPVFNGLPRTAQLHTPDPCKLRPSDYNEVSSRLRLNYTAWLAENQHIGTGSGPVYSKTVPSPANSRGFLYFHAPSREVRLCLASPDPHRFAEGTDLARPHGAPWCVTHTSPANLECAAGMRTLLLQDGLVTEAQLAAWAQESLIGTCGHE</sequence>
<evidence type="ECO:0000313" key="1">
    <source>
        <dbReference type="EMBL" id="KAI0043981.1"/>
    </source>
</evidence>
<organism evidence="1 2">
    <name type="scientific">Auriscalpium vulgare</name>
    <dbReference type="NCBI Taxonomy" id="40419"/>
    <lineage>
        <taxon>Eukaryota</taxon>
        <taxon>Fungi</taxon>
        <taxon>Dikarya</taxon>
        <taxon>Basidiomycota</taxon>
        <taxon>Agaricomycotina</taxon>
        <taxon>Agaricomycetes</taxon>
        <taxon>Russulales</taxon>
        <taxon>Auriscalpiaceae</taxon>
        <taxon>Auriscalpium</taxon>
    </lineage>
</organism>
<comment type="caution">
    <text evidence="1">The sequence shown here is derived from an EMBL/GenBank/DDBJ whole genome shotgun (WGS) entry which is preliminary data.</text>
</comment>
<evidence type="ECO:0000313" key="2">
    <source>
        <dbReference type="Proteomes" id="UP000814033"/>
    </source>
</evidence>
<keyword evidence="2" id="KW-1185">Reference proteome</keyword>
<gene>
    <name evidence="1" type="ORF">FA95DRAFT_328777</name>
</gene>
<proteinExistence type="predicted"/>
<protein>
    <submittedName>
        <fullName evidence="1">Uncharacterized protein</fullName>
    </submittedName>
</protein>
<name>A0ACB8RK10_9AGAM</name>
<reference evidence="1" key="2">
    <citation type="journal article" date="2022" name="New Phytol.">
        <title>Evolutionary transition to the ectomycorrhizal habit in the genomes of a hyperdiverse lineage of mushroom-forming fungi.</title>
        <authorList>
            <person name="Looney B."/>
            <person name="Miyauchi S."/>
            <person name="Morin E."/>
            <person name="Drula E."/>
            <person name="Courty P.E."/>
            <person name="Kohler A."/>
            <person name="Kuo A."/>
            <person name="LaButti K."/>
            <person name="Pangilinan J."/>
            <person name="Lipzen A."/>
            <person name="Riley R."/>
            <person name="Andreopoulos W."/>
            <person name="He G."/>
            <person name="Johnson J."/>
            <person name="Nolan M."/>
            <person name="Tritt A."/>
            <person name="Barry K.W."/>
            <person name="Grigoriev I.V."/>
            <person name="Nagy L.G."/>
            <person name="Hibbett D."/>
            <person name="Henrissat B."/>
            <person name="Matheny P.B."/>
            <person name="Labbe J."/>
            <person name="Martin F.M."/>
        </authorList>
    </citation>
    <scope>NUCLEOTIDE SEQUENCE</scope>
    <source>
        <strain evidence="1">FP105234-sp</strain>
    </source>
</reference>
<accession>A0ACB8RK10</accession>